<dbReference type="Pfam" id="PF24837">
    <property type="entry name" value="AMIN-like"/>
    <property type="match status" value="1"/>
</dbReference>
<sequence>MVQIPVLCDDAAPPVVSTLVDVRAADHGTFDRLVFEFDGPPPFDNEVRFVSQVVADGSGAPEPTAGDAFLRVTFYPATGHGDGLVGTFGPERRTFSLPNLIQVNAAGDYEAVLTFVVGLAQATAFRVTTLLVPSRIVIDVDRPARTVPVQVYFVDDAAQQRSRSVSRPVIPPATSRGALQRLFAGPTEDERKAGLRFVDSHAGGFAGVTIEDGVARVILTDGCACDGSTVSIANEIMPTLKQFPSVRFVKIFDPCGRTEQPVGQSDSVPISLEP</sequence>
<comment type="caution">
    <text evidence="3">The sequence shown here is derived from an EMBL/GenBank/DDBJ whole genome shotgun (WGS) entry which is preliminary data.</text>
</comment>
<keyword evidence="4" id="KW-1185">Reference proteome</keyword>
<evidence type="ECO:0000259" key="2">
    <source>
        <dbReference type="Pfam" id="PF24837"/>
    </source>
</evidence>
<dbReference type="InterPro" id="IPR019606">
    <property type="entry name" value="GerMN"/>
</dbReference>
<feature type="domain" description="AMIN-like" evidence="2">
    <location>
        <begin position="18"/>
        <end position="141"/>
    </location>
</feature>
<accession>A0A8J3YPJ5</accession>
<dbReference type="Proteomes" id="UP000619260">
    <property type="component" value="Unassembled WGS sequence"/>
</dbReference>
<dbReference type="AlphaFoldDB" id="A0A8J3YPJ5"/>
<protein>
    <recommendedName>
        <fullName evidence="5">GerMN domain-containing protein</fullName>
    </recommendedName>
</protein>
<dbReference type="EMBL" id="BOPF01000019">
    <property type="protein sequence ID" value="GIJ48127.1"/>
    <property type="molecule type" value="Genomic_DNA"/>
</dbReference>
<name>A0A8J3YPJ5_9ACTN</name>
<evidence type="ECO:0000313" key="3">
    <source>
        <dbReference type="EMBL" id="GIJ48127.1"/>
    </source>
</evidence>
<feature type="domain" description="GerMN" evidence="1">
    <location>
        <begin position="150"/>
        <end position="251"/>
    </location>
</feature>
<evidence type="ECO:0000313" key="4">
    <source>
        <dbReference type="Proteomes" id="UP000619260"/>
    </source>
</evidence>
<dbReference type="RefSeq" id="WP_203901626.1">
    <property type="nucleotide sequence ID" value="NZ_BOPF01000019.1"/>
</dbReference>
<evidence type="ECO:0000259" key="1">
    <source>
        <dbReference type="Pfam" id="PF10646"/>
    </source>
</evidence>
<organism evidence="3 4">
    <name type="scientific">Virgisporangium aliadipatigenens</name>
    <dbReference type="NCBI Taxonomy" id="741659"/>
    <lineage>
        <taxon>Bacteria</taxon>
        <taxon>Bacillati</taxon>
        <taxon>Actinomycetota</taxon>
        <taxon>Actinomycetes</taxon>
        <taxon>Micromonosporales</taxon>
        <taxon>Micromonosporaceae</taxon>
        <taxon>Virgisporangium</taxon>
    </lineage>
</organism>
<evidence type="ECO:0008006" key="5">
    <source>
        <dbReference type="Google" id="ProtNLM"/>
    </source>
</evidence>
<dbReference type="Pfam" id="PF10646">
    <property type="entry name" value="Germane"/>
    <property type="match status" value="1"/>
</dbReference>
<gene>
    <name evidence="3" type="ORF">Val02_50130</name>
</gene>
<dbReference type="InterPro" id="IPR056303">
    <property type="entry name" value="AMIN-like"/>
</dbReference>
<proteinExistence type="predicted"/>
<reference evidence="3" key="1">
    <citation type="submission" date="2021-01" db="EMBL/GenBank/DDBJ databases">
        <title>Whole genome shotgun sequence of Virgisporangium aliadipatigenens NBRC 105644.</title>
        <authorList>
            <person name="Komaki H."/>
            <person name="Tamura T."/>
        </authorList>
    </citation>
    <scope>NUCLEOTIDE SEQUENCE</scope>
    <source>
        <strain evidence="3">NBRC 105644</strain>
    </source>
</reference>